<organism evidence="5 6">
    <name type="scientific">Alkalibacillus silvisoli</name>
    <dbReference type="NCBI Taxonomy" id="392823"/>
    <lineage>
        <taxon>Bacteria</taxon>
        <taxon>Bacillati</taxon>
        <taxon>Bacillota</taxon>
        <taxon>Bacilli</taxon>
        <taxon>Bacillales</taxon>
        <taxon>Bacillaceae</taxon>
        <taxon>Alkalibacillus</taxon>
    </lineage>
</organism>
<evidence type="ECO:0000256" key="2">
    <source>
        <dbReference type="ARBA" id="ARBA00022801"/>
    </source>
</evidence>
<dbReference type="CDD" id="cd02883">
    <property type="entry name" value="NUDIX_Hydrolase"/>
    <property type="match status" value="1"/>
</dbReference>
<comment type="cofactor">
    <cofactor evidence="1">
        <name>Mg(2+)</name>
        <dbReference type="ChEBI" id="CHEBI:18420"/>
    </cofactor>
</comment>
<dbReference type="Gene3D" id="3.90.79.10">
    <property type="entry name" value="Nucleoside Triphosphate Pyrophosphohydrolase"/>
    <property type="match status" value="1"/>
</dbReference>
<evidence type="ECO:0000259" key="4">
    <source>
        <dbReference type="PROSITE" id="PS51462"/>
    </source>
</evidence>
<dbReference type="PANTHER" id="PTHR43046">
    <property type="entry name" value="GDP-MANNOSE MANNOSYL HYDROLASE"/>
    <property type="match status" value="1"/>
</dbReference>
<feature type="domain" description="Nudix hydrolase" evidence="4">
    <location>
        <begin position="24"/>
        <end position="110"/>
    </location>
</feature>
<dbReference type="Pfam" id="PF00293">
    <property type="entry name" value="NUDIX"/>
    <property type="match status" value="1"/>
</dbReference>
<dbReference type="EMBL" id="BAAACZ010000002">
    <property type="protein sequence ID" value="GAA0450005.1"/>
    <property type="molecule type" value="Genomic_DNA"/>
</dbReference>
<reference evidence="5 6" key="1">
    <citation type="journal article" date="2019" name="Int. J. Syst. Evol. Microbiol.">
        <title>The Global Catalogue of Microorganisms (GCM) 10K type strain sequencing project: providing services to taxonomists for standard genome sequencing and annotation.</title>
        <authorList>
            <consortium name="The Broad Institute Genomics Platform"/>
            <consortium name="The Broad Institute Genome Sequencing Center for Infectious Disease"/>
            <person name="Wu L."/>
            <person name="Ma J."/>
        </authorList>
    </citation>
    <scope>NUCLEOTIDE SEQUENCE [LARGE SCALE GENOMIC DNA]</scope>
    <source>
        <strain evidence="5 6">JCM 14193</strain>
    </source>
</reference>
<keyword evidence="2 3" id="KW-0378">Hydrolase</keyword>
<dbReference type="InterPro" id="IPR020476">
    <property type="entry name" value="Nudix_hydrolase"/>
</dbReference>
<sequence>MTKLQTHGVEFVSFVEVAEAQIDQYEPVRGSYAIINCQSKLLICYNIWRKQWEFPAGGREGEETPKDCAKRELYEETGQEVKDLTFKGLLKSKVIKSGAVKYNPVYYGEI</sequence>
<dbReference type="InterPro" id="IPR000086">
    <property type="entry name" value="NUDIX_hydrolase_dom"/>
</dbReference>
<proteinExistence type="inferred from homology"/>
<dbReference type="PROSITE" id="PS00893">
    <property type="entry name" value="NUDIX_BOX"/>
    <property type="match status" value="1"/>
</dbReference>
<dbReference type="PRINTS" id="PR00502">
    <property type="entry name" value="NUDIXFAMILY"/>
</dbReference>
<evidence type="ECO:0000256" key="3">
    <source>
        <dbReference type="RuleBase" id="RU003476"/>
    </source>
</evidence>
<dbReference type="Proteomes" id="UP001500740">
    <property type="component" value="Unassembled WGS sequence"/>
</dbReference>
<evidence type="ECO:0000313" key="6">
    <source>
        <dbReference type="Proteomes" id="UP001500740"/>
    </source>
</evidence>
<dbReference type="PANTHER" id="PTHR43046:SF14">
    <property type="entry name" value="MUTT_NUDIX FAMILY PROTEIN"/>
    <property type="match status" value="1"/>
</dbReference>
<protein>
    <recommendedName>
        <fullName evidence="4">Nudix hydrolase domain-containing protein</fullName>
    </recommendedName>
</protein>
<evidence type="ECO:0000256" key="1">
    <source>
        <dbReference type="ARBA" id="ARBA00001946"/>
    </source>
</evidence>
<dbReference type="SUPFAM" id="SSF55811">
    <property type="entry name" value="Nudix"/>
    <property type="match status" value="1"/>
</dbReference>
<dbReference type="PROSITE" id="PS51462">
    <property type="entry name" value="NUDIX"/>
    <property type="match status" value="1"/>
</dbReference>
<keyword evidence="6" id="KW-1185">Reference proteome</keyword>
<gene>
    <name evidence="5" type="ORF">GCM10008935_00500</name>
</gene>
<dbReference type="RefSeq" id="WP_343780885.1">
    <property type="nucleotide sequence ID" value="NZ_BAAACZ010000002.1"/>
</dbReference>
<dbReference type="InterPro" id="IPR015797">
    <property type="entry name" value="NUDIX_hydrolase-like_dom_sf"/>
</dbReference>
<evidence type="ECO:0000313" key="5">
    <source>
        <dbReference type="EMBL" id="GAA0450005.1"/>
    </source>
</evidence>
<comment type="similarity">
    <text evidence="3">Belongs to the Nudix hydrolase family.</text>
</comment>
<dbReference type="InterPro" id="IPR020084">
    <property type="entry name" value="NUDIX_hydrolase_CS"/>
</dbReference>
<accession>A0ABN0ZK60</accession>
<name>A0ABN0ZK60_9BACI</name>
<comment type="caution">
    <text evidence="5">The sequence shown here is derived from an EMBL/GenBank/DDBJ whole genome shotgun (WGS) entry which is preliminary data.</text>
</comment>